<organism evidence="4">
    <name type="scientific">Medioppia subpectinata</name>
    <dbReference type="NCBI Taxonomy" id="1979941"/>
    <lineage>
        <taxon>Eukaryota</taxon>
        <taxon>Metazoa</taxon>
        <taxon>Ecdysozoa</taxon>
        <taxon>Arthropoda</taxon>
        <taxon>Chelicerata</taxon>
        <taxon>Arachnida</taxon>
        <taxon>Acari</taxon>
        <taxon>Acariformes</taxon>
        <taxon>Sarcoptiformes</taxon>
        <taxon>Oribatida</taxon>
        <taxon>Brachypylina</taxon>
        <taxon>Oppioidea</taxon>
        <taxon>Oppiidae</taxon>
        <taxon>Medioppia</taxon>
    </lineage>
</organism>
<dbReference type="PRINTS" id="PR00145">
    <property type="entry name" value="ARGSUCLYASE"/>
</dbReference>
<dbReference type="Proteomes" id="UP000759131">
    <property type="component" value="Unassembled WGS sequence"/>
</dbReference>
<dbReference type="InterPro" id="IPR022761">
    <property type="entry name" value="Fumarate_lyase_N"/>
</dbReference>
<dbReference type="PANTHER" id="PTHR43814">
    <property type="entry name" value="ARGININOSUCCINATE LYASE"/>
    <property type="match status" value="1"/>
</dbReference>
<dbReference type="Pfam" id="PF14698">
    <property type="entry name" value="ASL_C2"/>
    <property type="match status" value="1"/>
</dbReference>
<dbReference type="InterPro" id="IPR020557">
    <property type="entry name" value="Fumarate_lyase_CS"/>
</dbReference>
<dbReference type="InterPro" id="IPR009049">
    <property type="entry name" value="Argininosuccinate_lyase"/>
</dbReference>
<dbReference type="InterPro" id="IPR000362">
    <property type="entry name" value="Fumarate_lyase_fam"/>
</dbReference>
<dbReference type="AlphaFoldDB" id="A0A7R9KCJ7"/>
<comment type="similarity">
    <text evidence="1">Belongs to the lyase 1 family. Argininosuccinate lyase subfamily.</text>
</comment>
<dbReference type="Gene3D" id="1.20.200.10">
    <property type="entry name" value="Fumarase/aspartase (Central domain)"/>
    <property type="match status" value="1"/>
</dbReference>
<evidence type="ECO:0000259" key="3">
    <source>
        <dbReference type="Pfam" id="PF14698"/>
    </source>
</evidence>
<proteinExistence type="inferred from homology"/>
<evidence type="ECO:0000313" key="5">
    <source>
        <dbReference type="Proteomes" id="UP000759131"/>
    </source>
</evidence>
<name>A0A7R9KCJ7_9ACAR</name>
<dbReference type="FunFam" id="1.20.200.10:FF:000015">
    <property type="entry name" value="argininosuccinate lyase isoform X2"/>
    <property type="match status" value="1"/>
</dbReference>
<feature type="domain" description="Argininosuccinate lyase C-terminal" evidence="3">
    <location>
        <begin position="382"/>
        <end position="449"/>
    </location>
</feature>
<evidence type="ECO:0008006" key="6">
    <source>
        <dbReference type="Google" id="ProtNLM"/>
    </source>
</evidence>
<dbReference type="SUPFAM" id="SSF48557">
    <property type="entry name" value="L-aspartase-like"/>
    <property type="match status" value="1"/>
</dbReference>
<evidence type="ECO:0000259" key="2">
    <source>
        <dbReference type="Pfam" id="PF00206"/>
    </source>
</evidence>
<dbReference type="OrthoDB" id="2561043at2759"/>
<dbReference type="PROSITE" id="PS00163">
    <property type="entry name" value="FUMARATE_LYASES"/>
    <property type="match status" value="1"/>
</dbReference>
<dbReference type="EMBL" id="OC854764">
    <property type="protein sequence ID" value="CAD7620281.1"/>
    <property type="molecule type" value="Genomic_DNA"/>
</dbReference>
<dbReference type="InterPro" id="IPR008948">
    <property type="entry name" value="L-Aspartase-like"/>
</dbReference>
<feature type="domain" description="Fumarate lyase N-terminal" evidence="2">
    <location>
        <begin position="24"/>
        <end position="319"/>
    </location>
</feature>
<dbReference type="NCBIfam" id="TIGR00838">
    <property type="entry name" value="argH"/>
    <property type="match status" value="1"/>
</dbReference>
<dbReference type="Pfam" id="PF00206">
    <property type="entry name" value="Lyase_1"/>
    <property type="match status" value="1"/>
</dbReference>
<keyword evidence="5" id="KW-1185">Reference proteome</keyword>
<dbReference type="GO" id="GO:0042450">
    <property type="term" value="P:L-arginine biosynthetic process via ornithine"/>
    <property type="evidence" value="ECO:0007669"/>
    <property type="project" value="InterPro"/>
</dbReference>
<sequence length="478" mass="54294">METTIKFSSLEKSIKIEDNKLWGGRFEKGLDPLMEEFNASLRFDKRLYSADITGSIAYAKALRKCDLLKENELNLIEEGLENIRSEWQTGMFVIKGGDEDIHTANERRLKELIGADIGGKLHTGRSRNDQVSTDMKIWLRDSLKELLKYMLKLIEVIIKRSLQYTDAIMPGYTHLQRAQPVYFSHWLLSFAFMYQQDCERLIAALDRMNVCPLGSGAISGNPFNIDRDFLAKELGFKSCSMNSMHAVGDRDFVAEFHFWSSLTVIHFSKMAEDLLLFSTKEFSFIEISDSFSTGSSLMPQKKNADSLELIRGKSGRIVGNLTAILVVLKGIPSTFNKDLQEDKEGMFDSFDTMKSLIQVITGAIDTLTLNRNKCIEALSSDMLATDIAYYLVRKGVSFRKTHELAGSVVSTAERLGLEIHNLPLNVFKEISEHFDEDIRLLWNFENSVNQYTVKGGTSKASVLQQINFLKDWLKDNTE</sequence>
<dbReference type="FunFam" id="1.10.40.30:FF:000001">
    <property type="entry name" value="Argininosuccinate lyase"/>
    <property type="match status" value="1"/>
</dbReference>
<gene>
    <name evidence="4" type="ORF">OSB1V03_LOCUS772</name>
</gene>
<evidence type="ECO:0000256" key="1">
    <source>
        <dbReference type="ARBA" id="ARBA00010755"/>
    </source>
</evidence>
<dbReference type="Gene3D" id="1.10.40.30">
    <property type="entry name" value="Fumarase/aspartase (C-terminal domain)"/>
    <property type="match status" value="1"/>
</dbReference>
<dbReference type="HAMAP" id="MF_00006">
    <property type="entry name" value="Arg_succ_lyase"/>
    <property type="match status" value="1"/>
</dbReference>
<dbReference type="GO" id="GO:0004056">
    <property type="term" value="F:argininosuccinate lyase activity"/>
    <property type="evidence" value="ECO:0007669"/>
    <property type="project" value="InterPro"/>
</dbReference>
<evidence type="ECO:0000313" key="4">
    <source>
        <dbReference type="EMBL" id="CAD7620281.1"/>
    </source>
</evidence>
<dbReference type="EMBL" id="CAJPIZ010000189">
    <property type="protein sequence ID" value="CAG2100711.1"/>
    <property type="molecule type" value="Genomic_DNA"/>
</dbReference>
<dbReference type="PANTHER" id="PTHR43814:SF1">
    <property type="entry name" value="ARGININOSUCCINATE LYASE"/>
    <property type="match status" value="1"/>
</dbReference>
<dbReference type="InterPro" id="IPR024083">
    <property type="entry name" value="Fumarase/histidase_N"/>
</dbReference>
<dbReference type="PRINTS" id="PR00149">
    <property type="entry name" value="FUMRATELYASE"/>
</dbReference>
<dbReference type="InterPro" id="IPR029419">
    <property type="entry name" value="Arg_succ_lyase_C"/>
</dbReference>
<dbReference type="CDD" id="cd01359">
    <property type="entry name" value="Argininosuccinate_lyase"/>
    <property type="match status" value="1"/>
</dbReference>
<accession>A0A7R9KCJ7</accession>
<dbReference type="GO" id="GO:0005829">
    <property type="term" value="C:cytosol"/>
    <property type="evidence" value="ECO:0007669"/>
    <property type="project" value="TreeGrafter"/>
</dbReference>
<reference evidence="4" key="1">
    <citation type="submission" date="2020-11" db="EMBL/GenBank/DDBJ databases">
        <authorList>
            <person name="Tran Van P."/>
        </authorList>
    </citation>
    <scope>NUCLEOTIDE SEQUENCE</scope>
</reference>
<dbReference type="Gene3D" id="1.10.275.10">
    <property type="entry name" value="Fumarase/aspartase (N-terminal domain)"/>
    <property type="match status" value="1"/>
</dbReference>
<protein>
    <recommendedName>
        <fullName evidence="6">Argininosuccinate lyase</fullName>
    </recommendedName>
</protein>
<dbReference type="FunFam" id="1.10.275.10:FF:000002">
    <property type="entry name" value="Argininosuccinate lyase"/>
    <property type="match status" value="1"/>
</dbReference>